<dbReference type="InterPro" id="IPR036291">
    <property type="entry name" value="NAD(P)-bd_dom_sf"/>
</dbReference>
<reference evidence="4 5" key="1">
    <citation type="submission" date="2024-01" db="EMBL/GenBank/DDBJ databases">
        <title>The diversity of rhizobia nodulating Mimosa spp. in eleven states of Brazil covering several biomes is determined by host plant, location, and edaphic factors.</title>
        <authorList>
            <person name="Rouws L."/>
            <person name="Barauna A."/>
            <person name="Beukes C."/>
            <person name="De Faria S.M."/>
            <person name="Gross E."/>
            <person name="Dos Reis Junior F.B."/>
            <person name="Simon M."/>
            <person name="Maluk M."/>
            <person name="Odee D.W."/>
            <person name="Kenicer G."/>
            <person name="Young J.P.W."/>
            <person name="Reis V.M."/>
            <person name="Zilli J."/>
            <person name="James E.K."/>
        </authorList>
    </citation>
    <scope>NUCLEOTIDE SEQUENCE [LARGE SCALE GENOMIC DNA]</scope>
    <source>
        <strain evidence="4 5">JPY77</strain>
    </source>
</reference>
<evidence type="ECO:0000313" key="5">
    <source>
        <dbReference type="Proteomes" id="UP001494588"/>
    </source>
</evidence>
<comment type="caution">
    <text evidence="4">The sequence shown here is derived from an EMBL/GenBank/DDBJ whole genome shotgun (WGS) entry which is preliminary data.</text>
</comment>
<comment type="similarity">
    <text evidence="1 3">Belongs to the short-chain dehydrogenases/reductases (SDR) family.</text>
</comment>
<protein>
    <submittedName>
        <fullName evidence="4">Oxidoreductase</fullName>
    </submittedName>
</protein>
<dbReference type="PRINTS" id="PR00080">
    <property type="entry name" value="SDRFAMILY"/>
</dbReference>
<dbReference type="Proteomes" id="UP001494588">
    <property type="component" value="Unassembled WGS sequence"/>
</dbReference>
<evidence type="ECO:0000256" key="2">
    <source>
        <dbReference type="ARBA" id="ARBA00023002"/>
    </source>
</evidence>
<dbReference type="RefSeq" id="WP_201650244.1">
    <property type="nucleotide sequence ID" value="NZ_CAJHCS010000007.1"/>
</dbReference>
<dbReference type="Pfam" id="PF00106">
    <property type="entry name" value="adh_short"/>
    <property type="match status" value="1"/>
</dbReference>
<sequence>MAICAHPPVALVTGASSGIGKSIALALLKEGYIVYGAARRADQLAPIQAAGGRVLYMDITDKAAVDAGVAQVLNEQPRIDVLINAAGYGQYGALEDIPMDDAHRQFDVNVFGTARLIQKVLPKMREQAAGKIVNVTSVGGKIYTPMGGWYHASKFALEGYSDVLRLETRPFGIDVIVIEPGIIATGWGDIAIAEAQRLSGTGPYIKLLRQYVEVQRQSEGSSPEAIAKLTLKALKASRPRARYHAGAMAGPILFLRWLLSDAMFDRLVMMSFR</sequence>
<evidence type="ECO:0000313" key="4">
    <source>
        <dbReference type="EMBL" id="MEM5286438.1"/>
    </source>
</evidence>
<dbReference type="PRINTS" id="PR00081">
    <property type="entry name" value="GDHRDH"/>
</dbReference>
<proteinExistence type="inferred from homology"/>
<dbReference type="Gene3D" id="3.40.50.720">
    <property type="entry name" value="NAD(P)-binding Rossmann-like Domain"/>
    <property type="match status" value="1"/>
</dbReference>
<dbReference type="EMBL" id="JAZHGC010000008">
    <property type="protein sequence ID" value="MEM5286438.1"/>
    <property type="molecule type" value="Genomic_DNA"/>
</dbReference>
<dbReference type="InterPro" id="IPR002347">
    <property type="entry name" value="SDR_fam"/>
</dbReference>
<dbReference type="NCBIfam" id="NF004826">
    <property type="entry name" value="PRK06182.1"/>
    <property type="match status" value="1"/>
</dbReference>
<accession>A0ABU9QAG6</accession>
<dbReference type="CDD" id="cd05374">
    <property type="entry name" value="17beta-HSD-like_SDR_c"/>
    <property type="match status" value="1"/>
</dbReference>
<evidence type="ECO:0000256" key="1">
    <source>
        <dbReference type="ARBA" id="ARBA00006484"/>
    </source>
</evidence>
<evidence type="ECO:0000256" key="3">
    <source>
        <dbReference type="RuleBase" id="RU000363"/>
    </source>
</evidence>
<name>A0ABU9QAG6_9BURK</name>
<keyword evidence="5" id="KW-1185">Reference proteome</keyword>
<dbReference type="PANTHER" id="PTHR44169">
    <property type="entry name" value="NADPH-DEPENDENT 1-ACYLDIHYDROXYACETONE PHOSPHATE REDUCTASE"/>
    <property type="match status" value="1"/>
</dbReference>
<dbReference type="SUPFAM" id="SSF51735">
    <property type="entry name" value="NAD(P)-binding Rossmann-fold domains"/>
    <property type="match status" value="1"/>
</dbReference>
<gene>
    <name evidence="4" type="ORF">V4C55_12015</name>
</gene>
<organism evidence="4 5">
    <name type="scientific">Paraburkholderia sabiae</name>
    <dbReference type="NCBI Taxonomy" id="273251"/>
    <lineage>
        <taxon>Bacteria</taxon>
        <taxon>Pseudomonadati</taxon>
        <taxon>Pseudomonadota</taxon>
        <taxon>Betaproteobacteria</taxon>
        <taxon>Burkholderiales</taxon>
        <taxon>Burkholderiaceae</taxon>
        <taxon>Paraburkholderia</taxon>
    </lineage>
</organism>
<keyword evidence="2" id="KW-0560">Oxidoreductase</keyword>
<dbReference type="PANTHER" id="PTHR44169:SF6">
    <property type="entry name" value="NADPH-DEPENDENT 1-ACYLDIHYDROXYACETONE PHOSPHATE REDUCTASE"/>
    <property type="match status" value="1"/>
</dbReference>